<evidence type="ECO:0000259" key="1">
    <source>
        <dbReference type="Pfam" id="PF22936"/>
    </source>
</evidence>
<gene>
    <name evidence="2" type="ORF">PR048_016184</name>
</gene>
<accession>A0ABQ9HJ14</accession>
<keyword evidence="3" id="KW-1185">Reference proteome</keyword>
<evidence type="ECO:0000313" key="3">
    <source>
        <dbReference type="Proteomes" id="UP001159363"/>
    </source>
</evidence>
<proteinExistence type="predicted"/>
<dbReference type="Pfam" id="PF22936">
    <property type="entry name" value="Pol_BBD"/>
    <property type="match status" value="1"/>
</dbReference>
<comment type="caution">
    <text evidence="2">The sequence shown here is derived from an EMBL/GenBank/DDBJ whole genome shotgun (WGS) entry which is preliminary data.</text>
</comment>
<dbReference type="Proteomes" id="UP001159363">
    <property type="component" value="Chromosome 4"/>
</dbReference>
<dbReference type="InterPro" id="IPR054722">
    <property type="entry name" value="PolX-like_BBD"/>
</dbReference>
<evidence type="ECO:0000313" key="2">
    <source>
        <dbReference type="EMBL" id="KAJ8884327.1"/>
    </source>
</evidence>
<name>A0ABQ9HJ14_9NEOP</name>
<feature type="domain" description="Retrovirus-related Pol polyprotein from transposon TNT 1-94-like beta-barrel" evidence="1">
    <location>
        <begin position="7"/>
        <end position="68"/>
    </location>
</feature>
<protein>
    <recommendedName>
        <fullName evidence="1">Retrovirus-related Pol polyprotein from transposon TNT 1-94-like beta-barrel domain-containing protein</fullName>
    </recommendedName>
</protein>
<organism evidence="2 3">
    <name type="scientific">Dryococelus australis</name>
    <dbReference type="NCBI Taxonomy" id="614101"/>
    <lineage>
        <taxon>Eukaryota</taxon>
        <taxon>Metazoa</taxon>
        <taxon>Ecdysozoa</taxon>
        <taxon>Arthropoda</taxon>
        <taxon>Hexapoda</taxon>
        <taxon>Insecta</taxon>
        <taxon>Pterygota</taxon>
        <taxon>Neoptera</taxon>
        <taxon>Polyneoptera</taxon>
        <taxon>Phasmatodea</taxon>
        <taxon>Verophasmatodea</taxon>
        <taxon>Anareolatae</taxon>
        <taxon>Phasmatidae</taxon>
        <taxon>Eurycanthinae</taxon>
        <taxon>Dryococelus</taxon>
    </lineage>
</organism>
<reference evidence="2 3" key="1">
    <citation type="submission" date="2023-02" db="EMBL/GenBank/DDBJ databases">
        <title>LHISI_Scaffold_Assembly.</title>
        <authorList>
            <person name="Stuart O.P."/>
            <person name="Cleave R."/>
            <person name="Magrath M.J.L."/>
            <person name="Mikheyev A.S."/>
        </authorList>
    </citation>
    <scope>NUCLEOTIDE SEQUENCE [LARGE SCALE GENOMIC DNA]</scope>
    <source>
        <strain evidence="2">Daus_M_001</strain>
        <tissue evidence="2">Leg muscle</tissue>
    </source>
</reference>
<dbReference type="EMBL" id="JARBHB010000005">
    <property type="protein sequence ID" value="KAJ8884327.1"/>
    <property type="molecule type" value="Genomic_DNA"/>
</dbReference>
<sequence>MPKEQRTNFDSTFEARVNVANETCVSCTVKGDVDVILSNVKAKNISNLLHVPDLITNLFSVSKFGERNFIAVFDDDACKVFKEYKVTVSLLVLQTLLFTKSVEVLC</sequence>